<dbReference type="InterPro" id="IPR003593">
    <property type="entry name" value="AAA+_ATPase"/>
</dbReference>
<evidence type="ECO:0000259" key="6">
    <source>
        <dbReference type="SMART" id="SM00382"/>
    </source>
</evidence>
<evidence type="ECO:0000313" key="8">
    <source>
        <dbReference type="Proteomes" id="UP000198932"/>
    </source>
</evidence>
<protein>
    <recommendedName>
        <fullName evidence="6">AAA+ ATPase domain-containing protein</fullName>
    </recommendedName>
</protein>
<evidence type="ECO:0000256" key="2">
    <source>
        <dbReference type="ARBA" id="ARBA00034617"/>
    </source>
</evidence>
<feature type="region of interest" description="Disordered" evidence="5">
    <location>
        <begin position="1"/>
        <end position="93"/>
    </location>
</feature>
<proteinExistence type="inferred from homology"/>
<comment type="catalytic activity">
    <reaction evidence="4">
        <text>ATP + H2O = ADP + phosphate + H(+)</text>
        <dbReference type="Rhea" id="RHEA:13065"/>
        <dbReference type="ChEBI" id="CHEBI:15377"/>
        <dbReference type="ChEBI" id="CHEBI:15378"/>
        <dbReference type="ChEBI" id="CHEBI:30616"/>
        <dbReference type="ChEBI" id="CHEBI:43474"/>
        <dbReference type="ChEBI" id="CHEBI:456216"/>
        <dbReference type="EC" id="5.6.2.4"/>
    </reaction>
</comment>
<comment type="catalytic activity">
    <reaction evidence="3">
        <text>ATP + H2O = ADP + phosphate + H(+)</text>
        <dbReference type="Rhea" id="RHEA:13065"/>
        <dbReference type="ChEBI" id="CHEBI:15377"/>
        <dbReference type="ChEBI" id="CHEBI:15378"/>
        <dbReference type="ChEBI" id="CHEBI:30616"/>
        <dbReference type="ChEBI" id="CHEBI:43474"/>
        <dbReference type="ChEBI" id="CHEBI:456216"/>
        <dbReference type="EC" id="5.6.2.3"/>
    </reaction>
</comment>
<reference evidence="8" key="1">
    <citation type="submission" date="2016-10" db="EMBL/GenBank/DDBJ databases">
        <authorList>
            <person name="Varghese N."/>
            <person name="Submissions S."/>
        </authorList>
    </citation>
    <scope>NUCLEOTIDE SEQUENCE [LARGE SCALE GENOMIC DNA]</scope>
    <source>
        <strain evidence="8">RD 26</strain>
    </source>
</reference>
<gene>
    <name evidence="7" type="ORF">SAMN04487937_1466</name>
</gene>
<feature type="compositionally biased region" description="Basic and acidic residues" evidence="5">
    <location>
        <begin position="21"/>
        <end position="30"/>
    </location>
</feature>
<feature type="compositionally biased region" description="Basic and acidic residues" evidence="5">
    <location>
        <begin position="1"/>
        <end position="10"/>
    </location>
</feature>
<feature type="compositionally biased region" description="Basic and acidic residues" evidence="5">
    <location>
        <begin position="76"/>
        <end position="85"/>
    </location>
</feature>
<dbReference type="Pfam" id="PF01935">
    <property type="entry name" value="DUF87"/>
    <property type="match status" value="1"/>
</dbReference>
<dbReference type="Gene3D" id="3.40.50.300">
    <property type="entry name" value="P-loop containing nucleotide triphosphate hydrolases"/>
    <property type="match status" value="2"/>
</dbReference>
<evidence type="ECO:0000256" key="5">
    <source>
        <dbReference type="SAM" id="MobiDB-lite"/>
    </source>
</evidence>
<dbReference type="InterPro" id="IPR008571">
    <property type="entry name" value="HerA-like"/>
</dbReference>
<feature type="compositionally biased region" description="Basic and acidic residues" evidence="5">
    <location>
        <begin position="421"/>
        <end position="434"/>
    </location>
</feature>
<accession>A0A1I6G0W6</accession>
<comment type="similarity">
    <text evidence="1">Belongs to the HerA family.</text>
</comment>
<dbReference type="AlphaFoldDB" id="A0A1I6G0W6"/>
<sequence>MDYKESDGADRTPVTVIAITEPDRSPDRFYRMPRPADPMYVLGRAETDGAPGAETGGDSDAETGGDPGTEADLDAGSDRDGETHRPPHTARIGSFLARDGSAGASVGIDLDRPHAGVVFGKRGTGKSYTLGVLAEELADADGVAPVVVDPMGVFAGLEAVGGRVVDPAVRPASIPPSEWPDLLALDPASGPGSLVWRVVADAVDDGNGDAVGADGSADPGRSGGPSPSLAALREAVDAADAPAETRRAAVNHLRLAASWGVFDADAPPVASLAADGDPAVLDLAGVPDAAAAAVVRAVARGLYDARIDGGLPRLPWLLVDEAHAFFDGIAEPALRTLLTRGRAPGVSLVCATQRPVALPSVAVSQSDLLVSHRLTAARDVDRLAEAEATYLAGDLASRLPEGVGEALVVDDATETVHTVRIRERRTPHEGESPRASRLSGPG</sequence>
<organism evidence="7 8">
    <name type="scientific">Halorubrum sodomense</name>
    <dbReference type="NCBI Taxonomy" id="35743"/>
    <lineage>
        <taxon>Archaea</taxon>
        <taxon>Methanobacteriati</taxon>
        <taxon>Methanobacteriota</taxon>
        <taxon>Stenosarchaea group</taxon>
        <taxon>Halobacteria</taxon>
        <taxon>Halobacteriales</taxon>
        <taxon>Haloferacaceae</taxon>
        <taxon>Halorubrum</taxon>
    </lineage>
</organism>
<dbReference type="SMART" id="SM00382">
    <property type="entry name" value="AAA"/>
    <property type="match status" value="1"/>
</dbReference>
<dbReference type="InterPro" id="IPR002789">
    <property type="entry name" value="HerA_central"/>
</dbReference>
<dbReference type="Proteomes" id="UP000198932">
    <property type="component" value="Unassembled WGS sequence"/>
</dbReference>
<feature type="domain" description="AAA+ ATPase" evidence="6">
    <location>
        <begin position="112"/>
        <end position="384"/>
    </location>
</feature>
<dbReference type="PANTHER" id="PTHR42957">
    <property type="entry name" value="HELICASE MJ1565-RELATED"/>
    <property type="match status" value="1"/>
</dbReference>
<evidence type="ECO:0000256" key="4">
    <source>
        <dbReference type="ARBA" id="ARBA00048988"/>
    </source>
</evidence>
<dbReference type="SUPFAM" id="SSF52540">
    <property type="entry name" value="P-loop containing nucleoside triphosphate hydrolases"/>
    <property type="match status" value="1"/>
</dbReference>
<dbReference type="STRING" id="35743.SAMN04487937_1466"/>
<name>A0A1I6G0W6_HALSD</name>
<evidence type="ECO:0000313" key="7">
    <source>
        <dbReference type="EMBL" id="SFR35697.1"/>
    </source>
</evidence>
<feature type="compositionally biased region" description="Acidic residues" evidence="5">
    <location>
        <begin position="57"/>
        <end position="75"/>
    </location>
</feature>
<dbReference type="PANTHER" id="PTHR42957:SF1">
    <property type="entry name" value="HELICASE MJ1565-RELATED"/>
    <property type="match status" value="1"/>
</dbReference>
<comment type="catalytic activity">
    <reaction evidence="2">
        <text>Couples ATP hydrolysis with the unwinding of duplex DNA by translocating in the 3'-5' direction.</text>
        <dbReference type="EC" id="5.6.2.4"/>
    </reaction>
</comment>
<feature type="region of interest" description="Disordered" evidence="5">
    <location>
        <begin position="207"/>
        <end position="228"/>
    </location>
</feature>
<dbReference type="GO" id="GO:0043138">
    <property type="term" value="F:3'-5' DNA helicase activity"/>
    <property type="evidence" value="ECO:0007669"/>
    <property type="project" value="UniProtKB-EC"/>
</dbReference>
<feature type="compositionally biased region" description="Low complexity" evidence="5">
    <location>
        <begin position="208"/>
        <end position="218"/>
    </location>
</feature>
<dbReference type="InterPro" id="IPR027417">
    <property type="entry name" value="P-loop_NTPase"/>
</dbReference>
<dbReference type="EMBL" id="FOYN01000002">
    <property type="protein sequence ID" value="SFR35697.1"/>
    <property type="molecule type" value="Genomic_DNA"/>
</dbReference>
<evidence type="ECO:0000256" key="3">
    <source>
        <dbReference type="ARBA" id="ARBA00048954"/>
    </source>
</evidence>
<dbReference type="GO" id="GO:0043139">
    <property type="term" value="F:5'-3' DNA helicase activity"/>
    <property type="evidence" value="ECO:0007669"/>
    <property type="project" value="UniProtKB-EC"/>
</dbReference>
<keyword evidence="8" id="KW-1185">Reference proteome</keyword>
<evidence type="ECO:0000256" key="1">
    <source>
        <dbReference type="ARBA" id="ARBA00007816"/>
    </source>
</evidence>
<feature type="region of interest" description="Disordered" evidence="5">
    <location>
        <begin position="421"/>
        <end position="442"/>
    </location>
</feature>